<organism evidence="9 10">
    <name type="scientific">Apodospora peruviana</name>
    <dbReference type="NCBI Taxonomy" id="516989"/>
    <lineage>
        <taxon>Eukaryota</taxon>
        <taxon>Fungi</taxon>
        <taxon>Dikarya</taxon>
        <taxon>Ascomycota</taxon>
        <taxon>Pezizomycotina</taxon>
        <taxon>Sordariomycetes</taxon>
        <taxon>Sordariomycetidae</taxon>
        <taxon>Sordariales</taxon>
        <taxon>Lasiosphaeriaceae</taxon>
        <taxon>Apodospora</taxon>
    </lineage>
</organism>
<accession>A0AAE0IT51</accession>
<keyword evidence="3" id="KW-0349">Heme</keyword>
<dbReference type="SUPFAM" id="SSF56634">
    <property type="entry name" value="Heme-dependent catalase-like"/>
    <property type="match status" value="1"/>
</dbReference>
<evidence type="ECO:0000259" key="8">
    <source>
        <dbReference type="SMART" id="SM01060"/>
    </source>
</evidence>
<comment type="similarity">
    <text evidence="1">Belongs to the catalase family.</text>
</comment>
<evidence type="ECO:0000256" key="6">
    <source>
        <dbReference type="ARBA" id="ARBA00023004"/>
    </source>
</evidence>
<evidence type="ECO:0000256" key="2">
    <source>
        <dbReference type="ARBA" id="ARBA00022559"/>
    </source>
</evidence>
<dbReference type="PANTHER" id="PTHR11465:SF13">
    <property type="entry name" value="CATALASE (EUROFUNG)"/>
    <property type="match status" value="1"/>
</dbReference>
<evidence type="ECO:0000313" key="10">
    <source>
        <dbReference type="Proteomes" id="UP001283341"/>
    </source>
</evidence>
<dbReference type="Pfam" id="PF06628">
    <property type="entry name" value="Catalase-rel"/>
    <property type="match status" value="1"/>
</dbReference>
<evidence type="ECO:0000256" key="7">
    <source>
        <dbReference type="ARBA" id="ARBA00023324"/>
    </source>
</evidence>
<dbReference type="PROSITE" id="PS51402">
    <property type="entry name" value="CATALASE_3"/>
    <property type="match status" value="1"/>
</dbReference>
<dbReference type="PROSITE" id="PS00438">
    <property type="entry name" value="CATALASE_2"/>
    <property type="match status" value="1"/>
</dbReference>
<evidence type="ECO:0000256" key="1">
    <source>
        <dbReference type="ARBA" id="ARBA00005329"/>
    </source>
</evidence>
<dbReference type="GO" id="GO:0046872">
    <property type="term" value="F:metal ion binding"/>
    <property type="evidence" value="ECO:0007669"/>
    <property type="project" value="UniProtKB-KW"/>
</dbReference>
<reference evidence="9" key="1">
    <citation type="journal article" date="2023" name="Mol. Phylogenet. Evol.">
        <title>Genome-scale phylogeny and comparative genomics of the fungal order Sordariales.</title>
        <authorList>
            <person name="Hensen N."/>
            <person name="Bonometti L."/>
            <person name="Westerberg I."/>
            <person name="Brannstrom I.O."/>
            <person name="Guillou S."/>
            <person name="Cros-Aarteil S."/>
            <person name="Calhoun S."/>
            <person name="Haridas S."/>
            <person name="Kuo A."/>
            <person name="Mondo S."/>
            <person name="Pangilinan J."/>
            <person name="Riley R."/>
            <person name="LaButti K."/>
            <person name="Andreopoulos B."/>
            <person name="Lipzen A."/>
            <person name="Chen C."/>
            <person name="Yan M."/>
            <person name="Daum C."/>
            <person name="Ng V."/>
            <person name="Clum A."/>
            <person name="Steindorff A."/>
            <person name="Ohm R.A."/>
            <person name="Martin F."/>
            <person name="Silar P."/>
            <person name="Natvig D.O."/>
            <person name="Lalanne C."/>
            <person name="Gautier V."/>
            <person name="Ament-Velasquez S.L."/>
            <person name="Kruys A."/>
            <person name="Hutchinson M.I."/>
            <person name="Powell A.J."/>
            <person name="Barry K."/>
            <person name="Miller A.N."/>
            <person name="Grigoriev I.V."/>
            <person name="Debuchy R."/>
            <person name="Gladieux P."/>
            <person name="Hiltunen Thoren M."/>
            <person name="Johannesson H."/>
        </authorList>
    </citation>
    <scope>NUCLEOTIDE SEQUENCE</scope>
    <source>
        <strain evidence="9">CBS 118394</strain>
    </source>
</reference>
<dbReference type="SMART" id="SM01060">
    <property type="entry name" value="Catalase"/>
    <property type="match status" value="1"/>
</dbReference>
<protein>
    <submittedName>
        <fullName evidence="9">Catalase-like domain-containing protein</fullName>
    </submittedName>
</protein>
<dbReference type="GO" id="GO:0042542">
    <property type="term" value="P:response to hydrogen peroxide"/>
    <property type="evidence" value="ECO:0007669"/>
    <property type="project" value="TreeGrafter"/>
</dbReference>
<dbReference type="GO" id="GO:0042744">
    <property type="term" value="P:hydrogen peroxide catabolic process"/>
    <property type="evidence" value="ECO:0007669"/>
    <property type="project" value="UniProtKB-KW"/>
</dbReference>
<dbReference type="GO" id="GO:0004096">
    <property type="term" value="F:catalase activity"/>
    <property type="evidence" value="ECO:0007669"/>
    <property type="project" value="UniProtKB-EC"/>
</dbReference>
<keyword evidence="4" id="KW-0479">Metal-binding</keyword>
<evidence type="ECO:0000313" key="9">
    <source>
        <dbReference type="EMBL" id="KAK3330743.1"/>
    </source>
</evidence>
<dbReference type="EMBL" id="JAUEDM010000001">
    <property type="protein sequence ID" value="KAK3330743.1"/>
    <property type="molecule type" value="Genomic_DNA"/>
</dbReference>
<dbReference type="Gene3D" id="2.40.180.10">
    <property type="entry name" value="Catalase core domain"/>
    <property type="match status" value="1"/>
</dbReference>
<reference evidence="9" key="2">
    <citation type="submission" date="2023-06" db="EMBL/GenBank/DDBJ databases">
        <authorList>
            <consortium name="Lawrence Berkeley National Laboratory"/>
            <person name="Haridas S."/>
            <person name="Hensen N."/>
            <person name="Bonometti L."/>
            <person name="Westerberg I."/>
            <person name="Brannstrom I.O."/>
            <person name="Guillou S."/>
            <person name="Cros-Aarteil S."/>
            <person name="Calhoun S."/>
            <person name="Kuo A."/>
            <person name="Mondo S."/>
            <person name="Pangilinan J."/>
            <person name="Riley R."/>
            <person name="Labutti K."/>
            <person name="Andreopoulos B."/>
            <person name="Lipzen A."/>
            <person name="Chen C."/>
            <person name="Yanf M."/>
            <person name="Daum C."/>
            <person name="Ng V."/>
            <person name="Clum A."/>
            <person name="Steindorff A."/>
            <person name="Ohm R."/>
            <person name="Martin F."/>
            <person name="Silar P."/>
            <person name="Natvig D."/>
            <person name="Lalanne C."/>
            <person name="Gautier V."/>
            <person name="Ament-Velasquez S.L."/>
            <person name="Kruys A."/>
            <person name="Hutchinson M.I."/>
            <person name="Powell A.J."/>
            <person name="Barry K."/>
            <person name="Miller A.N."/>
            <person name="Grigoriev I.V."/>
            <person name="Debuchy R."/>
            <person name="Gladieux P."/>
            <person name="Thoren M.H."/>
            <person name="Johannesson H."/>
        </authorList>
    </citation>
    <scope>NUCLEOTIDE SEQUENCE</scope>
    <source>
        <strain evidence="9">CBS 118394</strain>
    </source>
</reference>
<dbReference type="Proteomes" id="UP001283341">
    <property type="component" value="Unassembled WGS sequence"/>
</dbReference>
<dbReference type="FunFam" id="2.40.180.10:FF:000014">
    <property type="entry name" value="Catalase (Eurofung)"/>
    <property type="match status" value="1"/>
</dbReference>
<dbReference type="PRINTS" id="PR00067">
    <property type="entry name" value="CATALASE"/>
</dbReference>
<name>A0AAE0IT51_9PEZI</name>
<feature type="domain" description="Catalase core" evidence="8">
    <location>
        <begin position="70"/>
        <end position="456"/>
    </location>
</feature>
<keyword evidence="7" id="KW-0376">Hydrogen peroxide</keyword>
<evidence type="ECO:0000256" key="3">
    <source>
        <dbReference type="ARBA" id="ARBA00022617"/>
    </source>
</evidence>
<dbReference type="PANTHER" id="PTHR11465">
    <property type="entry name" value="CATALASE"/>
    <property type="match status" value="1"/>
</dbReference>
<keyword evidence="5" id="KW-0560">Oxidoreductase</keyword>
<feature type="non-terminal residue" evidence="9">
    <location>
        <position position="1"/>
    </location>
</feature>
<dbReference type="GO" id="GO:0005777">
    <property type="term" value="C:peroxisome"/>
    <property type="evidence" value="ECO:0007669"/>
    <property type="project" value="TreeGrafter"/>
</dbReference>
<keyword evidence="6" id="KW-0408">Iron</keyword>
<gene>
    <name evidence="9" type="ORF">B0H66DRAFT_490474</name>
</gene>
<keyword evidence="2" id="KW-0575">Peroxidase</keyword>
<evidence type="ECO:0000256" key="5">
    <source>
        <dbReference type="ARBA" id="ARBA00023002"/>
    </source>
</evidence>
<sequence>MNPLNTNQVNPLQHPLRATAMAIGAEVQGESRAPRMSHMQSANEGPADIIAKVSGASAGGKRVDDGAYFTNNEGIPFPDPIHSKTVGGIPVASDVFLFQKQQHFNRSKPLERMVHPCGSGAFGYFECTKDVTSRTKADFLSKVGEKTPIFIRFSTVTFGREFPDQGRNPRGFAIKFYTMEGNYDIVGLNFPIFFCRDPIQGPDVIRSQYRNPRNFLLDYDALFDLLANTPEANHAGMMFFSDHGTPQGWRFNHGYGCHTFKWVNKDGTFVYVKYHFLANHGQKQFTDDEAIQMCGQDPDFSKRDLWDTIEAGEHPTWTAYVQIMEPDQADPDDLGFDPFDVTKIWPRSKFPMHEFGKLVLNKNPENFHRDVEQAAFSPGSMVPGIEDSPDPLLQFRMFFYRDAQYHRIGVNLHQIPVNCPFMANSYASLNFDGPMRTDANHAGNKQYAPNTFTHKFRPDTAEVPYVVSDNVVSRKSHYWHEGKMNDYAQATDLFTRVMTAQQRANLCHNTAKYLSLVKFPEIQATNKKSQKKYLAQLHNISPDYAKGVYSRLREPQFGLDTVEELARTAHLWYREKKFLPLAGEKLSGYAPATSIYN</sequence>
<dbReference type="InterPro" id="IPR020835">
    <property type="entry name" value="Catalase_sf"/>
</dbReference>
<dbReference type="InterPro" id="IPR024708">
    <property type="entry name" value="Catalase_AS"/>
</dbReference>
<dbReference type="Pfam" id="PF00199">
    <property type="entry name" value="Catalase"/>
    <property type="match status" value="1"/>
</dbReference>
<proteinExistence type="inferred from homology"/>
<dbReference type="InterPro" id="IPR011614">
    <property type="entry name" value="Catalase_core"/>
</dbReference>
<evidence type="ECO:0000256" key="4">
    <source>
        <dbReference type="ARBA" id="ARBA00022723"/>
    </source>
</evidence>
<dbReference type="GO" id="GO:0020037">
    <property type="term" value="F:heme binding"/>
    <property type="evidence" value="ECO:0007669"/>
    <property type="project" value="InterPro"/>
</dbReference>
<dbReference type="AlphaFoldDB" id="A0AAE0IT51"/>
<dbReference type="GO" id="GO:0005739">
    <property type="term" value="C:mitochondrion"/>
    <property type="evidence" value="ECO:0007669"/>
    <property type="project" value="TreeGrafter"/>
</dbReference>
<dbReference type="InterPro" id="IPR018028">
    <property type="entry name" value="Catalase"/>
</dbReference>
<comment type="caution">
    <text evidence="9">The sequence shown here is derived from an EMBL/GenBank/DDBJ whole genome shotgun (WGS) entry which is preliminary data.</text>
</comment>
<dbReference type="InterPro" id="IPR010582">
    <property type="entry name" value="Catalase_immune_responsive"/>
</dbReference>
<keyword evidence="10" id="KW-1185">Reference proteome</keyword>